<comment type="similarity">
    <text evidence="1">Belongs to the sigma-70 factor family. ECF subfamily.</text>
</comment>
<evidence type="ECO:0000256" key="1">
    <source>
        <dbReference type="ARBA" id="ARBA00010641"/>
    </source>
</evidence>
<dbReference type="GO" id="GO:0003677">
    <property type="term" value="F:DNA binding"/>
    <property type="evidence" value="ECO:0007669"/>
    <property type="project" value="InterPro"/>
</dbReference>
<evidence type="ECO:0000313" key="8">
    <source>
        <dbReference type="Proteomes" id="UP000192756"/>
    </source>
</evidence>
<evidence type="ECO:0000259" key="6">
    <source>
        <dbReference type="Pfam" id="PF08281"/>
    </source>
</evidence>
<dbReference type="RefSeq" id="WP_084240079.1">
    <property type="nucleotide sequence ID" value="NZ_FWXT01000002.1"/>
</dbReference>
<dbReference type="AlphaFoldDB" id="A0A1W2CWZ7"/>
<dbReference type="CDD" id="cd06171">
    <property type="entry name" value="Sigma70_r4"/>
    <property type="match status" value="1"/>
</dbReference>
<dbReference type="SUPFAM" id="SSF88659">
    <property type="entry name" value="Sigma3 and sigma4 domains of RNA polymerase sigma factors"/>
    <property type="match status" value="1"/>
</dbReference>
<dbReference type="OrthoDB" id="659569at2"/>
<dbReference type="EMBL" id="FWXT01000002">
    <property type="protein sequence ID" value="SMC89198.1"/>
    <property type="molecule type" value="Genomic_DNA"/>
</dbReference>
<dbReference type="InterPro" id="IPR014284">
    <property type="entry name" value="RNA_pol_sigma-70_dom"/>
</dbReference>
<keyword evidence="3" id="KW-0731">Sigma factor</keyword>
<dbReference type="PANTHER" id="PTHR43133:SF46">
    <property type="entry name" value="RNA POLYMERASE SIGMA-70 FACTOR ECF SUBFAMILY"/>
    <property type="match status" value="1"/>
</dbReference>
<accession>A0A1W2CWZ7</accession>
<feature type="domain" description="RNA polymerase sigma-70 region 2" evidence="5">
    <location>
        <begin position="27"/>
        <end position="92"/>
    </location>
</feature>
<keyword evidence="8" id="KW-1185">Reference proteome</keyword>
<dbReference type="SUPFAM" id="SSF88946">
    <property type="entry name" value="Sigma2 domain of RNA polymerase sigma factors"/>
    <property type="match status" value="1"/>
</dbReference>
<name>A0A1W2CWZ7_9SPHI</name>
<dbReference type="Pfam" id="PF08281">
    <property type="entry name" value="Sigma70_r4_2"/>
    <property type="match status" value="1"/>
</dbReference>
<dbReference type="Gene3D" id="1.10.10.10">
    <property type="entry name" value="Winged helix-like DNA-binding domain superfamily/Winged helix DNA-binding domain"/>
    <property type="match status" value="1"/>
</dbReference>
<dbReference type="PANTHER" id="PTHR43133">
    <property type="entry name" value="RNA POLYMERASE ECF-TYPE SIGMA FACTO"/>
    <property type="match status" value="1"/>
</dbReference>
<organism evidence="7 8">
    <name type="scientific">Pedobacter africanus</name>
    <dbReference type="NCBI Taxonomy" id="151894"/>
    <lineage>
        <taxon>Bacteria</taxon>
        <taxon>Pseudomonadati</taxon>
        <taxon>Bacteroidota</taxon>
        <taxon>Sphingobacteriia</taxon>
        <taxon>Sphingobacteriales</taxon>
        <taxon>Sphingobacteriaceae</taxon>
        <taxon>Pedobacter</taxon>
    </lineage>
</organism>
<reference evidence="8" key="1">
    <citation type="submission" date="2017-04" db="EMBL/GenBank/DDBJ databases">
        <authorList>
            <person name="Varghese N."/>
            <person name="Submissions S."/>
        </authorList>
    </citation>
    <scope>NUCLEOTIDE SEQUENCE [LARGE SCALE GENOMIC DNA]</scope>
    <source>
        <strain evidence="8">DSM 12126</strain>
    </source>
</reference>
<gene>
    <name evidence="7" type="ORF">SAMN04488524_3290</name>
</gene>
<dbReference type="Pfam" id="PF04542">
    <property type="entry name" value="Sigma70_r2"/>
    <property type="match status" value="1"/>
</dbReference>
<evidence type="ECO:0000256" key="4">
    <source>
        <dbReference type="ARBA" id="ARBA00023163"/>
    </source>
</evidence>
<dbReference type="Gene3D" id="1.10.1740.10">
    <property type="match status" value="1"/>
</dbReference>
<dbReference type="InterPro" id="IPR013325">
    <property type="entry name" value="RNA_pol_sigma_r2"/>
</dbReference>
<dbReference type="InterPro" id="IPR007627">
    <property type="entry name" value="RNA_pol_sigma70_r2"/>
</dbReference>
<keyword evidence="2" id="KW-0805">Transcription regulation</keyword>
<protein>
    <submittedName>
        <fullName evidence="7">RNA polymerase sigma-70 factor, ECF subfamily</fullName>
    </submittedName>
</protein>
<dbReference type="STRING" id="151894.SAMN04488524_3290"/>
<evidence type="ECO:0000256" key="3">
    <source>
        <dbReference type="ARBA" id="ARBA00023082"/>
    </source>
</evidence>
<keyword evidence="4" id="KW-0804">Transcription</keyword>
<dbReference type="InterPro" id="IPR036388">
    <property type="entry name" value="WH-like_DNA-bd_sf"/>
</dbReference>
<sequence>MPNYSEKTDKELIVLLKDNNHNAFKEIYNRYNGLLFAYAYKRLQVEEEAKDVIQEVFIGLWENRANFILKTYLSGFLYKSVLNKILNIWKHKRVIRHHVLSLSLEVDVDSEETDFLIREKDIAALVEKEIAAMPPRMREVYELKYRQYMSVKQIANDLNISENTVATQLQRASAHLKNKLGVVVFAIYMLQR</sequence>
<dbReference type="InterPro" id="IPR013324">
    <property type="entry name" value="RNA_pol_sigma_r3/r4-like"/>
</dbReference>
<evidence type="ECO:0000313" key="7">
    <source>
        <dbReference type="EMBL" id="SMC89198.1"/>
    </source>
</evidence>
<feature type="domain" description="RNA polymerase sigma factor 70 region 4 type 2" evidence="6">
    <location>
        <begin position="126"/>
        <end position="176"/>
    </location>
</feature>
<evidence type="ECO:0000256" key="2">
    <source>
        <dbReference type="ARBA" id="ARBA00023015"/>
    </source>
</evidence>
<evidence type="ECO:0000259" key="5">
    <source>
        <dbReference type="Pfam" id="PF04542"/>
    </source>
</evidence>
<dbReference type="InterPro" id="IPR013249">
    <property type="entry name" value="RNA_pol_sigma70_r4_t2"/>
</dbReference>
<dbReference type="GO" id="GO:0016987">
    <property type="term" value="F:sigma factor activity"/>
    <property type="evidence" value="ECO:0007669"/>
    <property type="project" value="UniProtKB-KW"/>
</dbReference>
<dbReference type="InterPro" id="IPR039425">
    <property type="entry name" value="RNA_pol_sigma-70-like"/>
</dbReference>
<dbReference type="GO" id="GO:0006352">
    <property type="term" value="P:DNA-templated transcription initiation"/>
    <property type="evidence" value="ECO:0007669"/>
    <property type="project" value="InterPro"/>
</dbReference>
<dbReference type="Proteomes" id="UP000192756">
    <property type="component" value="Unassembled WGS sequence"/>
</dbReference>
<dbReference type="NCBIfam" id="TIGR02937">
    <property type="entry name" value="sigma70-ECF"/>
    <property type="match status" value="1"/>
</dbReference>
<proteinExistence type="inferred from homology"/>